<comment type="caution">
    <text evidence="6">The sequence shown here is derived from an EMBL/GenBank/DDBJ whole genome shotgun (WGS) entry which is preliminary data.</text>
</comment>
<keyword evidence="3" id="KW-0805">Transcription regulation</keyword>
<protein>
    <recommendedName>
        <fullName evidence="8">Transcription factor domain-containing protein</fullName>
    </recommendedName>
</protein>
<organism evidence="6 7">
    <name type="scientific">Paecilomyces lecythidis</name>
    <dbReference type="NCBI Taxonomy" id="3004212"/>
    <lineage>
        <taxon>Eukaryota</taxon>
        <taxon>Fungi</taxon>
        <taxon>Dikarya</taxon>
        <taxon>Ascomycota</taxon>
        <taxon>Pezizomycotina</taxon>
        <taxon>Eurotiomycetes</taxon>
        <taxon>Eurotiomycetidae</taxon>
        <taxon>Eurotiales</taxon>
        <taxon>Thermoascaceae</taxon>
        <taxon>Paecilomyces</taxon>
    </lineage>
</organism>
<dbReference type="PANTHER" id="PTHR47338:SF4">
    <property type="entry name" value="ZN(II)2CYS6 TRANSCRIPTION FACTOR (EUROFUNG)"/>
    <property type="match status" value="1"/>
</dbReference>
<dbReference type="Proteomes" id="UP001583193">
    <property type="component" value="Unassembled WGS sequence"/>
</dbReference>
<comment type="subcellular location">
    <subcellularLocation>
        <location evidence="1">Nucleus</location>
    </subcellularLocation>
</comment>
<proteinExistence type="predicted"/>
<dbReference type="EMBL" id="JAVDPF010000002">
    <property type="protein sequence ID" value="KAL1885810.1"/>
    <property type="molecule type" value="Genomic_DNA"/>
</dbReference>
<evidence type="ECO:0008006" key="8">
    <source>
        <dbReference type="Google" id="ProtNLM"/>
    </source>
</evidence>
<name>A0ABR3YCS3_9EURO</name>
<dbReference type="InterPro" id="IPR050815">
    <property type="entry name" value="TF_fung"/>
</dbReference>
<evidence type="ECO:0000313" key="6">
    <source>
        <dbReference type="EMBL" id="KAL1885810.1"/>
    </source>
</evidence>
<reference evidence="6 7" key="1">
    <citation type="journal article" date="2024" name="IMA Fungus">
        <title>IMA Genome - F19 : A genome assembly and annotation guide to empower mycologists, including annotated draft genome sequences of Ceratocystis pirilliformis, Diaporthe australafricana, Fusarium ophioides, Paecilomyces lecythidis, and Sporothrix stenoceras.</title>
        <authorList>
            <person name="Aylward J."/>
            <person name="Wilson A.M."/>
            <person name="Visagie C.M."/>
            <person name="Spraker J."/>
            <person name="Barnes I."/>
            <person name="Buitendag C."/>
            <person name="Ceriani C."/>
            <person name="Del Mar Angel L."/>
            <person name="du Plessis D."/>
            <person name="Fuchs T."/>
            <person name="Gasser K."/>
            <person name="Kramer D."/>
            <person name="Li W."/>
            <person name="Munsamy K."/>
            <person name="Piso A."/>
            <person name="Price J.L."/>
            <person name="Sonnekus B."/>
            <person name="Thomas C."/>
            <person name="van der Nest A."/>
            <person name="van Dijk A."/>
            <person name="van Heerden A."/>
            <person name="van Vuuren N."/>
            <person name="Yilmaz N."/>
            <person name="Duong T.A."/>
            <person name="van der Merwe N.A."/>
            <person name="Wingfield M.J."/>
            <person name="Wingfield B.D."/>
        </authorList>
    </citation>
    <scope>NUCLEOTIDE SEQUENCE [LARGE SCALE GENOMIC DNA]</scope>
    <source>
        <strain evidence="6 7">CMW 18167</strain>
    </source>
</reference>
<evidence type="ECO:0000256" key="1">
    <source>
        <dbReference type="ARBA" id="ARBA00004123"/>
    </source>
</evidence>
<accession>A0ABR3YCS3</accession>
<evidence type="ECO:0000256" key="5">
    <source>
        <dbReference type="ARBA" id="ARBA00023242"/>
    </source>
</evidence>
<keyword evidence="2" id="KW-0479">Metal-binding</keyword>
<dbReference type="CDD" id="cd12148">
    <property type="entry name" value="fungal_TF_MHR"/>
    <property type="match status" value="1"/>
</dbReference>
<gene>
    <name evidence="6" type="ORF">Plec18167_001305</name>
</gene>
<evidence type="ECO:0000313" key="7">
    <source>
        <dbReference type="Proteomes" id="UP001583193"/>
    </source>
</evidence>
<keyword evidence="7" id="KW-1185">Reference proteome</keyword>
<evidence type="ECO:0000256" key="3">
    <source>
        <dbReference type="ARBA" id="ARBA00023015"/>
    </source>
</evidence>
<evidence type="ECO:0000256" key="4">
    <source>
        <dbReference type="ARBA" id="ARBA00023163"/>
    </source>
</evidence>
<evidence type="ECO:0000256" key="2">
    <source>
        <dbReference type="ARBA" id="ARBA00022723"/>
    </source>
</evidence>
<sequence length="271" mass="30548">MAYILSRAAQYMLQEYNIRSRDPPWDPNSDFASISSDLLYIESQFELGNPVRKLMADNHTGKSTVDLASSGLLVFSRALFYLSHCLLNHPFLLRHRLDISGTRPPATFLARSFDFGRLCAKRLTRHLRDAQMAGCRLNASFYGYCAVVAGAIQALYLHSPDKDVQRESVECVQQTLQTLEESDALTQFSLDTSRFSILTSTEPEIPQLDQVDQEIMWSLVDYSTMSNAVKLTEVYRADFPPTVDTSLYSWLDLFSSEGIVLAEGGNFESQV</sequence>
<keyword evidence="5" id="KW-0539">Nucleus</keyword>
<dbReference type="PANTHER" id="PTHR47338">
    <property type="entry name" value="ZN(II)2CYS6 TRANSCRIPTION FACTOR (EUROFUNG)-RELATED"/>
    <property type="match status" value="1"/>
</dbReference>
<keyword evidence="4" id="KW-0804">Transcription</keyword>